<dbReference type="AlphaFoldDB" id="A0A9Q0ZYD7"/>
<dbReference type="PANTHER" id="PTHR35712:SF1">
    <property type="entry name" value="MYOSIN HEAVY CHAIN-LIKE PROTEIN"/>
    <property type="match status" value="1"/>
</dbReference>
<dbReference type="Proteomes" id="UP001151529">
    <property type="component" value="Chromosome 16"/>
</dbReference>
<dbReference type="EMBL" id="JAPFFL010000001">
    <property type="protein sequence ID" value="KAJ6751122.1"/>
    <property type="molecule type" value="Genomic_DNA"/>
</dbReference>
<evidence type="ECO:0000256" key="1">
    <source>
        <dbReference type="SAM" id="Coils"/>
    </source>
</evidence>
<gene>
    <name evidence="2" type="ORF">OIU85_001627</name>
</gene>
<protein>
    <submittedName>
        <fullName evidence="2">Uncharacterized protein</fullName>
    </submittedName>
</protein>
<reference evidence="2" key="1">
    <citation type="submission" date="2022-11" db="EMBL/GenBank/DDBJ databases">
        <authorList>
            <person name="Hyden B.L."/>
            <person name="Feng K."/>
            <person name="Yates T."/>
            <person name="Jawdy S."/>
            <person name="Smart L.B."/>
            <person name="Muchero W."/>
        </authorList>
    </citation>
    <scope>NUCLEOTIDE SEQUENCE</scope>
    <source>
        <tissue evidence="2">Shoot tip</tissue>
    </source>
</reference>
<dbReference type="OrthoDB" id="1719803at2759"/>
<dbReference type="PANTHER" id="PTHR35712">
    <property type="entry name" value="MYOSIN HEAVY CHAIN-LIKE PROTEIN"/>
    <property type="match status" value="1"/>
</dbReference>
<keyword evidence="1" id="KW-0175">Coiled coil</keyword>
<comment type="caution">
    <text evidence="2">The sequence shown here is derived from an EMBL/GenBank/DDBJ whole genome shotgun (WGS) entry which is preliminary data.</text>
</comment>
<feature type="coiled-coil region" evidence="1">
    <location>
        <begin position="8"/>
        <end position="35"/>
    </location>
</feature>
<proteinExistence type="predicted"/>
<name>A0A9Q0ZYD7_SALVM</name>
<reference evidence="2" key="2">
    <citation type="journal article" date="2023" name="Int. J. Mol. Sci.">
        <title>De Novo Assembly and Annotation of 11 Diverse Shrub Willow (Salix) Genomes Reveals Novel Gene Organization in Sex-Linked Regions.</title>
        <authorList>
            <person name="Hyden B."/>
            <person name="Feng K."/>
            <person name="Yates T.B."/>
            <person name="Jawdy S."/>
            <person name="Cereghino C."/>
            <person name="Smart L.B."/>
            <person name="Muchero W."/>
        </authorList>
    </citation>
    <scope>NUCLEOTIDE SEQUENCE [LARGE SCALE GENOMIC DNA]</scope>
    <source>
        <tissue evidence="2">Shoot tip</tissue>
    </source>
</reference>
<organism evidence="2 3">
    <name type="scientific">Salix viminalis</name>
    <name type="common">Common osier</name>
    <name type="synonym">Basket willow</name>
    <dbReference type="NCBI Taxonomy" id="40686"/>
    <lineage>
        <taxon>Eukaryota</taxon>
        <taxon>Viridiplantae</taxon>
        <taxon>Streptophyta</taxon>
        <taxon>Embryophyta</taxon>
        <taxon>Tracheophyta</taxon>
        <taxon>Spermatophyta</taxon>
        <taxon>Magnoliopsida</taxon>
        <taxon>eudicotyledons</taxon>
        <taxon>Gunneridae</taxon>
        <taxon>Pentapetalae</taxon>
        <taxon>rosids</taxon>
        <taxon>fabids</taxon>
        <taxon>Malpighiales</taxon>
        <taxon>Salicaceae</taxon>
        <taxon>Saliceae</taxon>
        <taxon>Salix</taxon>
    </lineage>
</organism>
<evidence type="ECO:0000313" key="2">
    <source>
        <dbReference type="EMBL" id="KAJ6751122.1"/>
    </source>
</evidence>
<evidence type="ECO:0000313" key="3">
    <source>
        <dbReference type="Proteomes" id="UP001151529"/>
    </source>
</evidence>
<keyword evidence="3" id="KW-1185">Reference proteome</keyword>
<sequence length="230" mass="25658">MIKVTNEKVKALMELAQLKLEYQQLQEKVGSEIKRDFSADTGERRLSNIERDGKIRNLLKRTYIRRWIDKVDFHGNEVQTCLSSEGNFSGKRSNDMDFARMKIENATLKESMECMDHLISSIHRLHLALLKVKESDTHEGTITGLLEGLNDIISEARLVKTALGSSLPISWSAEADDASIGESVCDELSDIYGNPITGKIDSVSAAGFEMVELLILAAQILKDNKTIKGC</sequence>
<accession>A0A9Q0ZYD7</accession>